<dbReference type="RefSeq" id="WP_038062059.1">
    <property type="nucleotide sequence ID" value="NZ_FOVB01000001.1"/>
</dbReference>
<organism evidence="3 4">
    <name type="scientific">Thioclava dalianensis</name>
    <dbReference type="NCBI Taxonomy" id="1185766"/>
    <lineage>
        <taxon>Bacteria</taxon>
        <taxon>Pseudomonadati</taxon>
        <taxon>Pseudomonadota</taxon>
        <taxon>Alphaproteobacteria</taxon>
        <taxon>Rhodobacterales</taxon>
        <taxon>Paracoccaceae</taxon>
        <taxon>Thioclava</taxon>
    </lineage>
</organism>
<dbReference type="EMBL" id="JHEH01000002">
    <property type="protein sequence ID" value="KEP71403.1"/>
    <property type="molecule type" value="Genomic_DNA"/>
</dbReference>
<dbReference type="AlphaFoldDB" id="A0A074TR11"/>
<name>A0A074TR11_9RHOB</name>
<gene>
    <name evidence="3" type="ORF">DL1_07400</name>
</gene>
<reference evidence="3 4" key="1">
    <citation type="submission" date="2014-03" db="EMBL/GenBank/DDBJ databases">
        <title>The draft genome sequence of Thioclava dalianensis DLFJ1-1.</title>
        <authorList>
            <person name="Lai Q."/>
            <person name="Shao Z."/>
        </authorList>
    </citation>
    <scope>NUCLEOTIDE SEQUENCE [LARGE SCALE GENOMIC DNA]</scope>
    <source>
        <strain evidence="3 4">DLFJ1-1</strain>
    </source>
</reference>
<keyword evidence="1" id="KW-0472">Membrane</keyword>
<dbReference type="Pfam" id="PF10099">
    <property type="entry name" value="RskA_C"/>
    <property type="match status" value="1"/>
</dbReference>
<protein>
    <recommendedName>
        <fullName evidence="2">Anti-sigma K factor RskA C-terminal domain-containing protein</fullName>
    </recommendedName>
</protein>
<evidence type="ECO:0000313" key="3">
    <source>
        <dbReference type="EMBL" id="KEP71403.1"/>
    </source>
</evidence>
<keyword evidence="1" id="KW-0812">Transmembrane</keyword>
<proteinExistence type="predicted"/>
<dbReference type="OrthoDB" id="9816387at2"/>
<dbReference type="InterPro" id="IPR018764">
    <property type="entry name" value="RskA_C"/>
</dbReference>
<evidence type="ECO:0000256" key="1">
    <source>
        <dbReference type="SAM" id="Phobius"/>
    </source>
</evidence>
<evidence type="ECO:0000259" key="2">
    <source>
        <dbReference type="Pfam" id="PF10099"/>
    </source>
</evidence>
<dbReference type="STRING" id="1185766.SAMN05216224_101326"/>
<feature type="transmembrane region" description="Helical" evidence="1">
    <location>
        <begin position="109"/>
        <end position="130"/>
    </location>
</feature>
<dbReference type="GO" id="GO:0005886">
    <property type="term" value="C:plasma membrane"/>
    <property type="evidence" value="ECO:0007669"/>
    <property type="project" value="InterPro"/>
</dbReference>
<evidence type="ECO:0000313" key="4">
    <source>
        <dbReference type="Proteomes" id="UP000027725"/>
    </source>
</evidence>
<dbReference type="eggNOG" id="COG5343">
    <property type="taxonomic scope" value="Bacteria"/>
</dbReference>
<keyword evidence="4" id="KW-1185">Reference proteome</keyword>
<feature type="domain" description="Anti-sigma K factor RskA C-terminal" evidence="2">
    <location>
        <begin position="115"/>
        <end position="235"/>
    </location>
</feature>
<comment type="caution">
    <text evidence="3">The sequence shown here is derived from an EMBL/GenBank/DDBJ whole genome shotgun (WGS) entry which is preliminary data.</text>
</comment>
<sequence>MTQRALEERIDEWVLGLASEAEAQALEALCERDAEVAARVERVRARFAALDETAEPLSIPADFWDRIEASLEGAPEEMTQSAPLEPAPPASAEVIELAPLRRAATRWRAVALSGVAAALLMVAVLGATLMTPTQPAVVAVLLDAQGQPVAVIDGRKDNTTLVTLLEAANVPGGQVMQVWTKPRDDGPPVSLGLLDPGASRTLSGENLPPPHPDQLYEITFEPSGGSPTNLPTGPIYGKGFAKSPVY</sequence>
<keyword evidence="1" id="KW-1133">Transmembrane helix</keyword>
<dbReference type="Proteomes" id="UP000027725">
    <property type="component" value="Unassembled WGS sequence"/>
</dbReference>
<accession>A0A074TR11</accession>